<evidence type="ECO:0000313" key="2">
    <source>
        <dbReference type="Proteomes" id="UP000013063"/>
    </source>
</evidence>
<accession>R0E6A8</accession>
<gene>
    <name evidence="1" type="ORF">OR37_03081</name>
</gene>
<name>R0E6A8_CAUVI</name>
<evidence type="ECO:0000313" key="1">
    <source>
        <dbReference type="EMBL" id="ENZ81078.1"/>
    </source>
</evidence>
<dbReference type="Proteomes" id="UP000013063">
    <property type="component" value="Unassembled WGS sequence"/>
</dbReference>
<reference evidence="1 2" key="1">
    <citation type="journal article" date="2013" name="Genome Announc.">
        <title>Draft Genome Sequence for Caulobacter sp. Strain OR37, a Bacterium Tolerant to Heavy Metals.</title>
        <authorList>
            <person name="Utturkar S.M."/>
            <person name="Bollmann A."/>
            <person name="Brzoska R.M."/>
            <person name="Klingeman D.M."/>
            <person name="Epstein S.E."/>
            <person name="Palumbo A.V."/>
            <person name="Brown S.D."/>
        </authorList>
    </citation>
    <scope>NUCLEOTIDE SEQUENCE [LARGE SCALE GENOMIC DNA]</scope>
    <source>
        <strain evidence="1 2">OR37</strain>
    </source>
</reference>
<sequence>MLDKGAYQVGVGAAADNLALKGSAAMRARTLKP</sequence>
<organism evidence="1 2">
    <name type="scientific">Caulobacter vibrioides OR37</name>
    <dbReference type="NCBI Taxonomy" id="1292034"/>
    <lineage>
        <taxon>Bacteria</taxon>
        <taxon>Pseudomonadati</taxon>
        <taxon>Pseudomonadota</taxon>
        <taxon>Alphaproteobacteria</taxon>
        <taxon>Caulobacterales</taxon>
        <taxon>Caulobacteraceae</taxon>
        <taxon>Caulobacter</taxon>
    </lineage>
</organism>
<comment type="caution">
    <text evidence="1">The sequence shown here is derived from an EMBL/GenBank/DDBJ whole genome shotgun (WGS) entry which is preliminary data.</text>
</comment>
<keyword evidence="2" id="KW-1185">Reference proteome</keyword>
<dbReference type="AlphaFoldDB" id="R0E6A8"/>
<proteinExistence type="predicted"/>
<dbReference type="EMBL" id="APMP01000022">
    <property type="protein sequence ID" value="ENZ81078.1"/>
    <property type="molecule type" value="Genomic_DNA"/>
</dbReference>
<protein>
    <submittedName>
        <fullName evidence="1">Uncharacterized protein</fullName>
    </submittedName>
</protein>